<dbReference type="GO" id="GO:0015833">
    <property type="term" value="P:peptide transport"/>
    <property type="evidence" value="ECO:0007669"/>
    <property type="project" value="TreeGrafter"/>
</dbReference>
<dbReference type="AlphaFoldDB" id="A0A1G2BW57"/>
<dbReference type="InterPro" id="IPR030678">
    <property type="entry name" value="Peptide/Ni-bd"/>
</dbReference>
<sequence>MIFIRNKSQNIFGWFFTLLKKGKDQISQPEAKDINQQLIIQLNKKKIPSPGQLKQLPKFLNKTEKWQLSLAVIILIVSIFGLAWRFYLKNSVAMPKSGGLYTEGMIGAPSLVNPILATSDVDRDLTKLIFSGLMKLDGQNQLVPDLASGYSIDAEQTTYTFELRDDLRWHDGEPIMADDIVFTINNIKNPEYKSPFRNSFSGVSVRAINDQTVQFKLEKPFPAFLSVLTIGILPEHLWYSIPAFGANLADLNIKPVGSGPYKFKSLTRESTGNIKTYVLEMYKDYHLEPAYIEELHFKFYPDFLTAVTALQNKNVDGLIYLPKEYKEELENFKVNLNNLQFPQYTAIFFNPTKNDLLTNNSFRQILAISVDKQRILNEVLNDDGQIIHTPLLPGLLGYDDNIKAEEYNPDKAKTILDELDWTMPSEGKFRTKINDKDETVELSVKLSTIDQSENVKIASLIQESWQNIGVKTELEIVSKDRIKKDIIEPRNYQILIFGQVVNTNSGPYPFWHSSQNQNPGLNLSVIANKDIDDYLDIIKNANQDEAKLEPLKKFQEKLLELNFAIFLYNPTYTYPTSDKLKGLENLKFINLPSDRFNDITSWYVKTKRVLSKNNS</sequence>
<keyword evidence="4" id="KW-0812">Transmembrane</keyword>
<dbReference type="CDD" id="cd08513">
    <property type="entry name" value="PBP2_thermophilic_Hb8_like"/>
    <property type="match status" value="1"/>
</dbReference>
<dbReference type="Gene3D" id="3.40.190.10">
    <property type="entry name" value="Periplasmic binding protein-like II"/>
    <property type="match status" value="1"/>
</dbReference>
<keyword evidence="2" id="KW-0813">Transport</keyword>
<dbReference type="GO" id="GO:0043190">
    <property type="term" value="C:ATP-binding cassette (ABC) transporter complex"/>
    <property type="evidence" value="ECO:0007669"/>
    <property type="project" value="InterPro"/>
</dbReference>
<keyword evidence="4" id="KW-0472">Membrane</keyword>
<dbReference type="InterPro" id="IPR039424">
    <property type="entry name" value="SBP_5"/>
</dbReference>
<dbReference type="SUPFAM" id="SSF53850">
    <property type="entry name" value="Periplasmic binding protein-like II"/>
    <property type="match status" value="1"/>
</dbReference>
<dbReference type="Proteomes" id="UP000177626">
    <property type="component" value="Unassembled WGS sequence"/>
</dbReference>
<evidence type="ECO:0000256" key="1">
    <source>
        <dbReference type="ARBA" id="ARBA00005695"/>
    </source>
</evidence>
<organism evidence="6 7">
    <name type="scientific">Candidatus Komeilibacteria bacterium RIFOXYC1_FULL_37_11</name>
    <dbReference type="NCBI Taxonomy" id="1798555"/>
    <lineage>
        <taxon>Bacteria</taxon>
        <taxon>Candidatus Komeiliibacteriota</taxon>
    </lineage>
</organism>
<evidence type="ECO:0000259" key="5">
    <source>
        <dbReference type="Pfam" id="PF00496"/>
    </source>
</evidence>
<dbReference type="InterPro" id="IPR000914">
    <property type="entry name" value="SBP_5_dom"/>
</dbReference>
<keyword evidence="4" id="KW-1133">Transmembrane helix</keyword>
<evidence type="ECO:0000256" key="4">
    <source>
        <dbReference type="SAM" id="Phobius"/>
    </source>
</evidence>
<dbReference type="PANTHER" id="PTHR30290:SF9">
    <property type="entry name" value="OLIGOPEPTIDE-BINDING PROTEIN APPA"/>
    <property type="match status" value="1"/>
</dbReference>
<evidence type="ECO:0000256" key="3">
    <source>
        <dbReference type="ARBA" id="ARBA00022729"/>
    </source>
</evidence>
<evidence type="ECO:0000313" key="6">
    <source>
        <dbReference type="EMBL" id="OGY93241.1"/>
    </source>
</evidence>
<proteinExistence type="inferred from homology"/>
<dbReference type="GO" id="GO:0042597">
    <property type="term" value="C:periplasmic space"/>
    <property type="evidence" value="ECO:0007669"/>
    <property type="project" value="UniProtKB-ARBA"/>
</dbReference>
<reference evidence="6 7" key="1">
    <citation type="journal article" date="2016" name="Nat. Commun.">
        <title>Thousands of microbial genomes shed light on interconnected biogeochemical processes in an aquifer system.</title>
        <authorList>
            <person name="Anantharaman K."/>
            <person name="Brown C.T."/>
            <person name="Hug L.A."/>
            <person name="Sharon I."/>
            <person name="Castelle C.J."/>
            <person name="Probst A.J."/>
            <person name="Thomas B.C."/>
            <person name="Singh A."/>
            <person name="Wilkins M.J."/>
            <person name="Karaoz U."/>
            <person name="Brodie E.L."/>
            <person name="Williams K.H."/>
            <person name="Hubbard S.S."/>
            <person name="Banfield J.F."/>
        </authorList>
    </citation>
    <scope>NUCLEOTIDE SEQUENCE [LARGE SCALE GENOMIC DNA]</scope>
</reference>
<dbReference type="Gene3D" id="3.90.76.10">
    <property type="entry name" value="Dipeptide-binding Protein, Domain 1"/>
    <property type="match status" value="1"/>
</dbReference>
<dbReference type="Gene3D" id="3.10.105.10">
    <property type="entry name" value="Dipeptide-binding Protein, Domain 3"/>
    <property type="match status" value="1"/>
</dbReference>
<dbReference type="EMBL" id="MHKQ01000026">
    <property type="protein sequence ID" value="OGY93241.1"/>
    <property type="molecule type" value="Genomic_DNA"/>
</dbReference>
<dbReference type="GO" id="GO:1904680">
    <property type="term" value="F:peptide transmembrane transporter activity"/>
    <property type="evidence" value="ECO:0007669"/>
    <property type="project" value="TreeGrafter"/>
</dbReference>
<dbReference type="Pfam" id="PF00496">
    <property type="entry name" value="SBP_bac_5"/>
    <property type="match status" value="1"/>
</dbReference>
<protein>
    <recommendedName>
        <fullName evidence="5">Solute-binding protein family 5 domain-containing protein</fullName>
    </recommendedName>
</protein>
<feature type="transmembrane region" description="Helical" evidence="4">
    <location>
        <begin position="68"/>
        <end position="87"/>
    </location>
</feature>
<accession>A0A1G2BW57</accession>
<comment type="caution">
    <text evidence="6">The sequence shown here is derived from an EMBL/GenBank/DDBJ whole genome shotgun (WGS) entry which is preliminary data.</text>
</comment>
<keyword evidence="3" id="KW-0732">Signal</keyword>
<feature type="domain" description="Solute-binding protein family 5" evidence="5">
    <location>
        <begin position="141"/>
        <end position="518"/>
    </location>
</feature>
<name>A0A1G2BW57_9BACT</name>
<dbReference type="PANTHER" id="PTHR30290">
    <property type="entry name" value="PERIPLASMIC BINDING COMPONENT OF ABC TRANSPORTER"/>
    <property type="match status" value="1"/>
</dbReference>
<comment type="similarity">
    <text evidence="1">Belongs to the bacterial solute-binding protein 5 family.</text>
</comment>
<evidence type="ECO:0000256" key="2">
    <source>
        <dbReference type="ARBA" id="ARBA00022448"/>
    </source>
</evidence>
<dbReference type="PIRSF" id="PIRSF002741">
    <property type="entry name" value="MppA"/>
    <property type="match status" value="1"/>
</dbReference>
<evidence type="ECO:0000313" key="7">
    <source>
        <dbReference type="Proteomes" id="UP000177626"/>
    </source>
</evidence>
<gene>
    <name evidence="6" type="ORF">A2406_03455</name>
</gene>